<organism evidence="2 3">
    <name type="scientific">Methanospirillum lacunae</name>
    <dbReference type="NCBI Taxonomy" id="668570"/>
    <lineage>
        <taxon>Archaea</taxon>
        <taxon>Methanobacteriati</taxon>
        <taxon>Methanobacteriota</taxon>
        <taxon>Stenosarchaea group</taxon>
        <taxon>Methanomicrobia</taxon>
        <taxon>Methanomicrobiales</taxon>
        <taxon>Methanospirillaceae</taxon>
        <taxon>Methanospirillum</taxon>
    </lineage>
</organism>
<dbReference type="AlphaFoldDB" id="A0A2V2N5L3"/>
<comment type="caution">
    <text evidence="2">The sequence shown here is derived from an EMBL/GenBank/DDBJ whole genome shotgun (WGS) entry which is preliminary data.</text>
</comment>
<feature type="region of interest" description="Disordered" evidence="1">
    <location>
        <begin position="18"/>
        <end position="45"/>
    </location>
</feature>
<gene>
    <name evidence="2" type="ORF">DK846_01620</name>
</gene>
<dbReference type="Proteomes" id="UP000245657">
    <property type="component" value="Unassembled WGS sequence"/>
</dbReference>
<sequence length="69" mass="8018">MIFNMQLQAQESENYLNLNSSNNSIPPSKDPLNKTANKKHKSREKTGYCPEDKLFIQEKPFSQNLFQTL</sequence>
<evidence type="ECO:0000313" key="2">
    <source>
        <dbReference type="EMBL" id="PWR73890.1"/>
    </source>
</evidence>
<evidence type="ECO:0000313" key="3">
    <source>
        <dbReference type="Proteomes" id="UP000245657"/>
    </source>
</evidence>
<reference evidence="2 3" key="1">
    <citation type="submission" date="2018-05" db="EMBL/GenBank/DDBJ databases">
        <title>Draft genome of Methanospirillum lacunae Ki8-1.</title>
        <authorList>
            <person name="Dueholm M.S."/>
            <person name="Nielsen P.H."/>
            <person name="Bakmann L.F."/>
            <person name="Otzen D.E."/>
        </authorList>
    </citation>
    <scope>NUCLEOTIDE SEQUENCE [LARGE SCALE GENOMIC DNA]</scope>
    <source>
        <strain evidence="2 3">Ki8-1</strain>
    </source>
</reference>
<name>A0A2V2N5L3_9EURY</name>
<proteinExistence type="predicted"/>
<keyword evidence="3" id="KW-1185">Reference proteome</keyword>
<dbReference type="EMBL" id="QGMY01000002">
    <property type="protein sequence ID" value="PWR73890.1"/>
    <property type="molecule type" value="Genomic_DNA"/>
</dbReference>
<accession>A0A2V2N5L3</accession>
<protein>
    <submittedName>
        <fullName evidence="2">Uncharacterized protein</fullName>
    </submittedName>
</protein>
<feature type="compositionally biased region" description="Low complexity" evidence="1">
    <location>
        <begin position="18"/>
        <end position="27"/>
    </location>
</feature>
<evidence type="ECO:0000256" key="1">
    <source>
        <dbReference type="SAM" id="MobiDB-lite"/>
    </source>
</evidence>